<gene>
    <name evidence="1" type="ORF">BS78_K205600</name>
</gene>
<comment type="caution">
    <text evidence="1">The sequence shown here is derived from an EMBL/GenBank/DDBJ whole genome shotgun (WGS) entry which is preliminary data.</text>
</comment>
<organism evidence="1 2">
    <name type="scientific">Paspalum vaginatum</name>
    <name type="common">seashore paspalum</name>
    <dbReference type="NCBI Taxonomy" id="158149"/>
    <lineage>
        <taxon>Eukaryota</taxon>
        <taxon>Viridiplantae</taxon>
        <taxon>Streptophyta</taxon>
        <taxon>Embryophyta</taxon>
        <taxon>Tracheophyta</taxon>
        <taxon>Spermatophyta</taxon>
        <taxon>Magnoliopsida</taxon>
        <taxon>Liliopsida</taxon>
        <taxon>Poales</taxon>
        <taxon>Poaceae</taxon>
        <taxon>PACMAD clade</taxon>
        <taxon>Panicoideae</taxon>
        <taxon>Andropogonodae</taxon>
        <taxon>Paspaleae</taxon>
        <taxon>Paspalinae</taxon>
        <taxon>Paspalum</taxon>
    </lineage>
</organism>
<protein>
    <submittedName>
        <fullName evidence="1">Uncharacterized protein</fullName>
    </submittedName>
</protein>
<name>A0A9W7XBT9_9POAL</name>
<dbReference type="Proteomes" id="UP001164776">
    <property type="component" value="Unassembled WGS sequence"/>
</dbReference>
<proteinExistence type="predicted"/>
<evidence type="ECO:0000313" key="2">
    <source>
        <dbReference type="Proteomes" id="UP001164776"/>
    </source>
</evidence>
<accession>A0A9W7XBT9</accession>
<dbReference type="AlphaFoldDB" id="A0A9W7XBT9"/>
<reference evidence="1 2" key="1">
    <citation type="submission" date="2022-10" db="EMBL/GenBank/DDBJ databases">
        <title>WGS assembly of Paspalum vaginatum 540-79.</title>
        <authorList>
            <person name="Sun G."/>
            <person name="Wase N."/>
            <person name="Shu S."/>
            <person name="Jenkins J."/>
            <person name="Zhou B."/>
            <person name="Torres-Rodriguez J."/>
            <person name="Chen C."/>
            <person name="Sandor L."/>
            <person name="Plott C."/>
            <person name="Yoshinga Y."/>
            <person name="Daum C."/>
            <person name="Qi P."/>
            <person name="Barry K."/>
            <person name="Lipzen A."/>
            <person name="Berry L."/>
            <person name="Pedersen C."/>
            <person name="Gottilla T."/>
            <person name="Foltz A."/>
            <person name="Yu H."/>
            <person name="O'Malley R."/>
            <person name="Zhang C."/>
            <person name="Devos K."/>
            <person name="Sigmon B."/>
            <person name="Yu B."/>
            <person name="Obata T."/>
            <person name="Schmutz J."/>
            <person name="Schnable J."/>
        </authorList>
    </citation>
    <scope>NUCLEOTIDE SEQUENCE [LARGE SCALE GENOMIC DNA]</scope>
    <source>
        <strain evidence="2">cv. 540-79</strain>
    </source>
</reference>
<keyword evidence="2" id="KW-1185">Reference proteome</keyword>
<dbReference type="EMBL" id="MU629441">
    <property type="protein sequence ID" value="KAJ1257130.1"/>
    <property type="molecule type" value="Genomic_DNA"/>
</dbReference>
<sequence>MHYRVRSPTSWCRRWPLRGLGGVRDMGSGGGSIGGSHPLWSLSLEKIRKRRPAADPLVLRLGIINLDLAHRQWRLYSSIVLLR</sequence>
<evidence type="ECO:0000313" key="1">
    <source>
        <dbReference type="EMBL" id="KAJ1257130.1"/>
    </source>
</evidence>